<keyword evidence="2" id="KW-1185">Reference proteome</keyword>
<sequence>MFFLLCIKSVRDIPIREALKTVFWPVTTLKTAVSSANMTRFTLGSSEKKVTNYIAPAFRLRQLSGKRRQMAMQRIPKTEAAACQRRFSASFIR</sequence>
<evidence type="ECO:0000313" key="2">
    <source>
        <dbReference type="Proteomes" id="UP000005723"/>
    </source>
</evidence>
<protein>
    <submittedName>
        <fullName evidence="1">Uncharacterized protein</fullName>
    </submittedName>
</protein>
<proteinExistence type="predicted"/>
<dbReference type="EMBL" id="ADBY01000025">
    <property type="protein sequence ID" value="EFE96799.1"/>
    <property type="molecule type" value="Genomic_DNA"/>
</dbReference>
<dbReference type="RefSeq" id="WP_004957044.1">
    <property type="nucleotide sequence ID" value="NZ_GG753567.1"/>
</dbReference>
<comment type="caution">
    <text evidence="1">The sequence shown here is derived from an EMBL/GenBank/DDBJ whole genome shotgun (WGS) entry which is preliminary data.</text>
</comment>
<gene>
    <name evidence="1" type="ORF">HMPREF0758_1393</name>
</gene>
<name>D4DZP3_SEROD</name>
<evidence type="ECO:0000313" key="1">
    <source>
        <dbReference type="EMBL" id="EFE96799.1"/>
    </source>
</evidence>
<dbReference type="AlphaFoldDB" id="D4DZP3"/>
<reference evidence="1 2" key="1">
    <citation type="submission" date="2010-01" db="EMBL/GenBank/DDBJ databases">
        <authorList>
            <person name="Muzny D."/>
            <person name="Qin X."/>
            <person name="Deng J."/>
            <person name="Jiang H."/>
            <person name="Liu Y."/>
            <person name="Qu J."/>
            <person name="Song X.-Z."/>
            <person name="Zhang L."/>
            <person name="Thornton R."/>
            <person name="Coyle M."/>
            <person name="Francisco L."/>
            <person name="Jackson L."/>
            <person name="Javaid M."/>
            <person name="Korchina V."/>
            <person name="Kovar C."/>
            <person name="Mata R."/>
            <person name="Mathew T."/>
            <person name="Ngo R."/>
            <person name="Nguyen L."/>
            <person name="Nguyen N."/>
            <person name="Okwuonu G."/>
            <person name="Ongeri F."/>
            <person name="Pham C."/>
            <person name="Simmons D."/>
            <person name="Wilczek-Boney K."/>
            <person name="Hale W."/>
            <person name="Jakkamsetti A."/>
            <person name="Pham P."/>
            <person name="Ruth R."/>
            <person name="San Lucas F."/>
            <person name="Warren J."/>
            <person name="Zhang J."/>
            <person name="Zhao Z."/>
            <person name="Zhou C."/>
            <person name="Zhu D."/>
            <person name="Lee S."/>
            <person name="Bess C."/>
            <person name="Blankenburg K."/>
            <person name="Forbes L."/>
            <person name="Fu Q."/>
            <person name="Gubbala S."/>
            <person name="Hirani K."/>
            <person name="Jayaseelan J.C."/>
            <person name="Lara F."/>
            <person name="Munidasa M."/>
            <person name="Palculict T."/>
            <person name="Patil S."/>
            <person name="Pu L.-L."/>
            <person name="Saada N."/>
            <person name="Tang L."/>
            <person name="Weissenberger G."/>
            <person name="Zhu Y."/>
            <person name="Hemphill L."/>
            <person name="Shang Y."/>
            <person name="Youmans B."/>
            <person name="Ayvaz T."/>
            <person name="Ross M."/>
            <person name="Santibanez J."/>
            <person name="Aqrawi P."/>
            <person name="Gross S."/>
            <person name="Joshi V."/>
            <person name="Fowler G."/>
            <person name="Nazareth L."/>
            <person name="Reid J."/>
            <person name="Worley K."/>
            <person name="Petrosino J."/>
            <person name="Highlander S."/>
            <person name="Gibbs R."/>
        </authorList>
    </citation>
    <scope>NUCLEOTIDE SEQUENCE [LARGE SCALE GENOMIC DNA]</scope>
    <source>
        <strain evidence="1 2">DSM 4582</strain>
    </source>
</reference>
<dbReference type="Proteomes" id="UP000005723">
    <property type="component" value="Unassembled WGS sequence"/>
</dbReference>
<organism evidence="1 2">
    <name type="scientific">Serratia odorifera DSM 4582</name>
    <dbReference type="NCBI Taxonomy" id="667129"/>
    <lineage>
        <taxon>Bacteria</taxon>
        <taxon>Pseudomonadati</taxon>
        <taxon>Pseudomonadota</taxon>
        <taxon>Gammaproteobacteria</taxon>
        <taxon>Enterobacterales</taxon>
        <taxon>Yersiniaceae</taxon>
        <taxon>Serratia</taxon>
    </lineage>
</organism>
<dbReference type="HOGENOM" id="CLU_2397939_0_0_6"/>
<accession>D4DZP3</accession>